<dbReference type="EMBL" id="CP044232">
    <property type="protein sequence ID" value="QEW03204.1"/>
    <property type="molecule type" value="Genomic_DNA"/>
</dbReference>
<sequence>MPDRPRTADTESWIRHSARWRRVPSKEARPMVARPNRQMTLTIFMTAFGYHNDAWMHPTSRADEIGQLSIIRDMAQAAERAKLDAIFIADSVSAQPLQRSSYRGVSVYEPVVTLSALTGHTDKIGLIGTQSTTFNEPYTVARQFAALDMLSGGRAGWNIVTSINGNENYGRDLPPRTGDTSAPRSSWTSSRSCGTPGTRMRSSTTARAGCGSIQTGSDGSITSVSISASRVPSRSRVRHRTSRCWCRPASPPRA</sequence>
<evidence type="ECO:0000313" key="8">
    <source>
        <dbReference type="Proteomes" id="UP000325516"/>
    </source>
</evidence>
<dbReference type="Gene3D" id="3.20.20.30">
    <property type="entry name" value="Luciferase-like domain"/>
    <property type="match status" value="1"/>
</dbReference>
<dbReference type="InterPro" id="IPR036661">
    <property type="entry name" value="Luciferase-like_sf"/>
</dbReference>
<dbReference type="InterPro" id="IPR051260">
    <property type="entry name" value="Diverse_substr_monoxygenases"/>
</dbReference>
<proteinExistence type="predicted"/>
<feature type="compositionally biased region" description="Low complexity" evidence="5">
    <location>
        <begin position="223"/>
        <end position="232"/>
    </location>
</feature>
<evidence type="ECO:0000313" key="7">
    <source>
        <dbReference type="EMBL" id="QEW03204.1"/>
    </source>
</evidence>
<organism evidence="7 8">
    <name type="scientific">Microbacterium lushaniae</name>
    <dbReference type="NCBI Taxonomy" id="2614639"/>
    <lineage>
        <taxon>Bacteria</taxon>
        <taxon>Bacillati</taxon>
        <taxon>Actinomycetota</taxon>
        <taxon>Actinomycetes</taxon>
        <taxon>Micrococcales</taxon>
        <taxon>Microbacteriaceae</taxon>
        <taxon>Microbacterium</taxon>
    </lineage>
</organism>
<evidence type="ECO:0000256" key="5">
    <source>
        <dbReference type="SAM" id="MobiDB-lite"/>
    </source>
</evidence>
<dbReference type="Proteomes" id="UP000325516">
    <property type="component" value="Chromosome"/>
</dbReference>
<accession>A0A5J6L3W4</accession>
<keyword evidence="4" id="KW-0503">Monooxygenase</keyword>
<reference evidence="8" key="1">
    <citation type="submission" date="2019-09" db="EMBL/GenBank/DDBJ databases">
        <title>Mumia zhuanghuii sp. nov. isolated from the intestinal contents of plateau pika (Ochotona curzoniae) in the Qinghai-Tibet plateau of China.</title>
        <authorList>
            <person name="Tian Z."/>
        </authorList>
    </citation>
    <scope>NUCLEOTIDE SEQUENCE [LARGE SCALE GENOMIC DNA]</scope>
    <source>
        <strain evidence="8">L-031</strain>
    </source>
</reference>
<dbReference type="Pfam" id="PF00296">
    <property type="entry name" value="Bac_luciferase"/>
    <property type="match status" value="1"/>
</dbReference>
<feature type="compositionally biased region" description="Polar residues" evidence="5">
    <location>
        <begin position="200"/>
        <end position="222"/>
    </location>
</feature>
<keyword evidence="2" id="KW-0288">FMN</keyword>
<dbReference type="SUPFAM" id="SSF51679">
    <property type="entry name" value="Bacterial luciferase-like"/>
    <property type="match status" value="1"/>
</dbReference>
<dbReference type="GO" id="GO:0016705">
    <property type="term" value="F:oxidoreductase activity, acting on paired donors, with incorporation or reduction of molecular oxygen"/>
    <property type="evidence" value="ECO:0007669"/>
    <property type="project" value="InterPro"/>
</dbReference>
<name>A0A5J6L3W4_9MICO</name>
<dbReference type="PANTHER" id="PTHR30011">
    <property type="entry name" value="ALKANESULFONATE MONOOXYGENASE-RELATED"/>
    <property type="match status" value="1"/>
</dbReference>
<dbReference type="AlphaFoldDB" id="A0A5J6L3W4"/>
<keyword evidence="8" id="KW-1185">Reference proteome</keyword>
<evidence type="ECO:0000259" key="6">
    <source>
        <dbReference type="Pfam" id="PF00296"/>
    </source>
</evidence>
<feature type="compositionally biased region" description="Low complexity" evidence="5">
    <location>
        <begin position="180"/>
        <end position="192"/>
    </location>
</feature>
<evidence type="ECO:0000256" key="4">
    <source>
        <dbReference type="ARBA" id="ARBA00023033"/>
    </source>
</evidence>
<feature type="region of interest" description="Disordered" evidence="5">
    <location>
        <begin position="166"/>
        <end position="241"/>
    </location>
</feature>
<evidence type="ECO:0000256" key="2">
    <source>
        <dbReference type="ARBA" id="ARBA00022643"/>
    </source>
</evidence>
<gene>
    <name evidence="7" type="ORF">F6J85_08875</name>
</gene>
<feature type="domain" description="Luciferase-like" evidence="6">
    <location>
        <begin position="50"/>
        <end position="174"/>
    </location>
</feature>
<dbReference type="InterPro" id="IPR011251">
    <property type="entry name" value="Luciferase-like_dom"/>
</dbReference>
<keyword evidence="1" id="KW-0285">Flavoprotein</keyword>
<dbReference type="KEGG" id="mlz:F6J85_08875"/>
<keyword evidence="3" id="KW-0560">Oxidoreductase</keyword>
<evidence type="ECO:0000256" key="3">
    <source>
        <dbReference type="ARBA" id="ARBA00023002"/>
    </source>
</evidence>
<dbReference type="PANTHER" id="PTHR30011:SF16">
    <property type="entry name" value="C2H2 FINGER DOMAIN TRANSCRIPTION FACTOR (EUROFUNG)-RELATED"/>
    <property type="match status" value="1"/>
</dbReference>
<dbReference type="GO" id="GO:0004497">
    <property type="term" value="F:monooxygenase activity"/>
    <property type="evidence" value="ECO:0007669"/>
    <property type="project" value="UniProtKB-KW"/>
</dbReference>
<evidence type="ECO:0000256" key="1">
    <source>
        <dbReference type="ARBA" id="ARBA00022630"/>
    </source>
</evidence>
<protein>
    <submittedName>
        <fullName evidence="7">LLM class flavin-dependent oxidoreductase</fullName>
    </submittedName>
</protein>